<comment type="caution">
    <text evidence="2">The sequence shown here is derived from an EMBL/GenBank/DDBJ whole genome shotgun (WGS) entry which is preliminary data.</text>
</comment>
<evidence type="ECO:0000313" key="2">
    <source>
        <dbReference type="EMBL" id="MPC85861.1"/>
    </source>
</evidence>
<accession>A0A5B7IK86</accession>
<evidence type="ECO:0000313" key="3">
    <source>
        <dbReference type="Proteomes" id="UP000324222"/>
    </source>
</evidence>
<sequence length="73" mass="7472">MGWLKAGGAGPGGGGAGSGLRGTRACWVTSWVTMEVSRTLTALWILLAVTQLPGKCGLSPDVPTALFREQSLA</sequence>
<feature type="region of interest" description="Disordered" evidence="1">
    <location>
        <begin position="1"/>
        <end position="21"/>
    </location>
</feature>
<dbReference type="EMBL" id="VSRR010069813">
    <property type="protein sequence ID" value="MPC85861.1"/>
    <property type="molecule type" value="Genomic_DNA"/>
</dbReference>
<organism evidence="2 3">
    <name type="scientific">Portunus trituberculatus</name>
    <name type="common">Swimming crab</name>
    <name type="synonym">Neptunus trituberculatus</name>
    <dbReference type="NCBI Taxonomy" id="210409"/>
    <lineage>
        <taxon>Eukaryota</taxon>
        <taxon>Metazoa</taxon>
        <taxon>Ecdysozoa</taxon>
        <taxon>Arthropoda</taxon>
        <taxon>Crustacea</taxon>
        <taxon>Multicrustacea</taxon>
        <taxon>Malacostraca</taxon>
        <taxon>Eumalacostraca</taxon>
        <taxon>Eucarida</taxon>
        <taxon>Decapoda</taxon>
        <taxon>Pleocyemata</taxon>
        <taxon>Brachyura</taxon>
        <taxon>Eubrachyura</taxon>
        <taxon>Portunoidea</taxon>
        <taxon>Portunidae</taxon>
        <taxon>Portuninae</taxon>
        <taxon>Portunus</taxon>
    </lineage>
</organism>
<reference evidence="2 3" key="1">
    <citation type="submission" date="2019-05" db="EMBL/GenBank/DDBJ databases">
        <title>Another draft genome of Portunus trituberculatus and its Hox gene families provides insights of decapod evolution.</title>
        <authorList>
            <person name="Jeong J.-H."/>
            <person name="Song I."/>
            <person name="Kim S."/>
            <person name="Choi T."/>
            <person name="Kim D."/>
            <person name="Ryu S."/>
            <person name="Kim W."/>
        </authorList>
    </citation>
    <scope>NUCLEOTIDE SEQUENCE [LARGE SCALE GENOMIC DNA]</scope>
    <source>
        <tissue evidence="2">Muscle</tissue>
    </source>
</reference>
<protein>
    <submittedName>
        <fullName evidence="2">Uncharacterized protein</fullName>
    </submittedName>
</protein>
<proteinExistence type="predicted"/>
<dbReference type="Proteomes" id="UP000324222">
    <property type="component" value="Unassembled WGS sequence"/>
</dbReference>
<evidence type="ECO:0000256" key="1">
    <source>
        <dbReference type="SAM" id="MobiDB-lite"/>
    </source>
</evidence>
<gene>
    <name evidence="2" type="ORF">E2C01_080659</name>
</gene>
<dbReference type="AlphaFoldDB" id="A0A5B7IK86"/>
<dbReference type="OrthoDB" id="190835at2759"/>
<keyword evidence="3" id="KW-1185">Reference proteome</keyword>
<name>A0A5B7IK86_PORTR</name>
<feature type="compositionally biased region" description="Gly residues" evidence="1">
    <location>
        <begin position="1"/>
        <end position="20"/>
    </location>
</feature>